<feature type="signal peptide" evidence="2">
    <location>
        <begin position="1"/>
        <end position="25"/>
    </location>
</feature>
<accession>A0A1H7ZAB1</accession>
<reference evidence="4" key="1">
    <citation type="submission" date="2016-10" db="EMBL/GenBank/DDBJ databases">
        <authorList>
            <person name="Varghese N."/>
        </authorList>
    </citation>
    <scope>NUCLEOTIDE SEQUENCE [LARGE SCALE GENOMIC DNA]</scope>
    <source>
        <strain evidence="4">DSM 45096 / BCRC 16803 / CGMCC 4.1857 / CIP 109030 / JCM 12277 / KCTC 19219 / NBRC 100920 / 33214</strain>
    </source>
</reference>
<feature type="region of interest" description="Disordered" evidence="1">
    <location>
        <begin position="80"/>
        <end position="105"/>
    </location>
</feature>
<feature type="chain" id="PRO_5038458134" evidence="2">
    <location>
        <begin position="26"/>
        <end position="105"/>
    </location>
</feature>
<organism evidence="3 4">
    <name type="scientific">Streptacidiphilus jiangxiensis</name>
    <dbReference type="NCBI Taxonomy" id="235985"/>
    <lineage>
        <taxon>Bacteria</taxon>
        <taxon>Bacillati</taxon>
        <taxon>Actinomycetota</taxon>
        <taxon>Actinomycetes</taxon>
        <taxon>Kitasatosporales</taxon>
        <taxon>Streptomycetaceae</taxon>
        <taxon>Streptacidiphilus</taxon>
    </lineage>
</organism>
<evidence type="ECO:0000313" key="4">
    <source>
        <dbReference type="Proteomes" id="UP000183015"/>
    </source>
</evidence>
<name>A0A1H7ZAB1_STRJI</name>
<gene>
    <name evidence="3" type="ORF">SAMN05414137_13360</name>
</gene>
<keyword evidence="4" id="KW-1185">Reference proteome</keyword>
<evidence type="ECO:0000256" key="1">
    <source>
        <dbReference type="SAM" id="MobiDB-lite"/>
    </source>
</evidence>
<keyword evidence="2" id="KW-0732">Signal</keyword>
<sequence>MTGAFHRAWNRFAACVVAWAPAGHAALRAPATAERIAELEAASGFGLHPALRTLLELHDGAEEILPAAFLPRSCRSRTAWVRRTGPSTSTGPVRISPGPRRGERT</sequence>
<dbReference type="AlphaFoldDB" id="A0A1H7ZAB1"/>
<dbReference type="Proteomes" id="UP000183015">
    <property type="component" value="Unassembled WGS sequence"/>
</dbReference>
<evidence type="ECO:0000313" key="3">
    <source>
        <dbReference type="EMBL" id="SEM54934.1"/>
    </source>
</evidence>
<evidence type="ECO:0000256" key="2">
    <source>
        <dbReference type="SAM" id="SignalP"/>
    </source>
</evidence>
<dbReference type="EMBL" id="FOAZ01000033">
    <property type="protein sequence ID" value="SEM54934.1"/>
    <property type="molecule type" value="Genomic_DNA"/>
</dbReference>
<proteinExistence type="predicted"/>
<dbReference type="RefSeq" id="WP_052438845.1">
    <property type="nucleotide sequence ID" value="NZ_BBPN01000017.1"/>
</dbReference>
<protein>
    <submittedName>
        <fullName evidence="3">Uncharacterized protein</fullName>
    </submittedName>
</protein>